<feature type="domain" description="Amidohydrolase-related" evidence="1">
    <location>
        <begin position="51"/>
        <end position="370"/>
    </location>
</feature>
<dbReference type="CDD" id="cd01309">
    <property type="entry name" value="Met_dep_hydrolase_C"/>
    <property type="match status" value="1"/>
</dbReference>
<protein>
    <submittedName>
        <fullName evidence="2">Amidohydrolase</fullName>
    </submittedName>
</protein>
<dbReference type="EMBL" id="NATQ01000077">
    <property type="protein sequence ID" value="OQX90277.1"/>
    <property type="molecule type" value="Genomic_DNA"/>
</dbReference>
<dbReference type="SUPFAM" id="SSF51338">
    <property type="entry name" value="Composite domain of metallo-dependent hydrolases"/>
    <property type="match status" value="1"/>
</dbReference>
<evidence type="ECO:0000259" key="1">
    <source>
        <dbReference type="Pfam" id="PF01979"/>
    </source>
</evidence>
<accession>A0A1W9S0W5</accession>
<dbReference type="GO" id="GO:0016810">
    <property type="term" value="F:hydrolase activity, acting on carbon-nitrogen (but not peptide) bonds"/>
    <property type="evidence" value="ECO:0007669"/>
    <property type="project" value="InterPro"/>
</dbReference>
<proteinExistence type="predicted"/>
<evidence type="ECO:0000313" key="2">
    <source>
        <dbReference type="EMBL" id="OQX90277.1"/>
    </source>
</evidence>
<dbReference type="InterPro" id="IPR006680">
    <property type="entry name" value="Amidohydro-rel"/>
</dbReference>
<dbReference type="SUPFAM" id="SSF51556">
    <property type="entry name" value="Metallo-dependent hydrolases"/>
    <property type="match status" value="1"/>
</dbReference>
<evidence type="ECO:0000313" key="3">
    <source>
        <dbReference type="Proteomes" id="UP000192611"/>
    </source>
</evidence>
<dbReference type="InterPro" id="IPR011059">
    <property type="entry name" value="Metal-dep_hydrolase_composite"/>
</dbReference>
<dbReference type="PANTHER" id="PTHR43135">
    <property type="entry name" value="ALPHA-D-RIBOSE 1-METHYLPHOSPHONATE 5-TRIPHOSPHATE DIPHOSPHATASE"/>
    <property type="match status" value="1"/>
</dbReference>
<keyword evidence="2" id="KW-0378">Hydrolase</keyword>
<dbReference type="AlphaFoldDB" id="A0A1W9S0W5"/>
<dbReference type="Gene3D" id="2.30.40.10">
    <property type="entry name" value="Urease, subunit C, domain 1"/>
    <property type="match status" value="1"/>
</dbReference>
<comment type="caution">
    <text evidence="2">The sequence shown here is derived from an EMBL/GenBank/DDBJ whole genome shotgun (WGS) entry which is preliminary data.</text>
</comment>
<dbReference type="InterPro" id="IPR051781">
    <property type="entry name" value="Metallo-dep_Hydrolase"/>
</dbReference>
<reference evidence="3" key="1">
    <citation type="submission" date="2017-03" db="EMBL/GenBank/DDBJ databases">
        <title>Novel pathways for hydrocarbon cycling and metabolic interdependencies in hydrothermal sediment communities.</title>
        <authorList>
            <person name="Dombrowski N."/>
            <person name="Seitz K."/>
            <person name="Teske A."/>
            <person name="Baker B."/>
        </authorList>
    </citation>
    <scope>NUCLEOTIDE SEQUENCE [LARGE SCALE GENOMIC DNA]</scope>
</reference>
<dbReference type="Gene3D" id="3.20.20.140">
    <property type="entry name" value="Metal-dependent hydrolases"/>
    <property type="match status" value="1"/>
</dbReference>
<gene>
    <name evidence="2" type="ORF">B6D57_03985</name>
</gene>
<name>A0A1W9S0W5_9BACT</name>
<organism evidence="2 3">
    <name type="scientific">Candidatus Coatesbacteria bacterium 4484_99</name>
    <dbReference type="NCBI Taxonomy" id="1970774"/>
    <lineage>
        <taxon>Bacteria</taxon>
        <taxon>Candidatus Coatesiibacteriota</taxon>
    </lineage>
</organism>
<dbReference type="InterPro" id="IPR032466">
    <property type="entry name" value="Metal_Hydrolase"/>
</dbReference>
<dbReference type="PANTHER" id="PTHR43135:SF3">
    <property type="entry name" value="ALPHA-D-RIBOSE 1-METHYLPHOSPHONATE 5-TRIPHOSPHATE DIPHOSPHATASE"/>
    <property type="match status" value="1"/>
</dbReference>
<sequence>MLAIKGGTVYTITNGIVNDGTVVIDGKNIKAVGRDIPIPKGCRVYDAKGKIVMPGFVDAHTHLGNFNEATGPVGFDGNEWVNPVTPHIRAKDGIWPQDLGFRDAREGGVSTVCVLPGSANVIGGTGVVIKTVGDSVDDMVVLDDCGMKAAFGENPKGVYQEQKKMPVTRMGNAAVMRETFIKVKNYMEKKQKHEEDKPFEEDISMEALIPVLERKIPLRVHAHRADDILTAIRIAKEFNIDITIEHCTEGHLIVKHLKKAGIKAIVGPSFSSRTKVELRELTFKTPGILDKAGIHVSIMTDNPVIPLRFLVLMAGIAVSEGMDETSALKAITIRPAQLLGIDNRVGSIEEGKDADISIWDRHPFDTRAHLEAFWIGGKQVVKKK</sequence>
<dbReference type="Pfam" id="PF01979">
    <property type="entry name" value="Amidohydro_1"/>
    <property type="match status" value="1"/>
</dbReference>
<dbReference type="Proteomes" id="UP000192611">
    <property type="component" value="Unassembled WGS sequence"/>
</dbReference>